<accession>A0ABX1QHA1</accession>
<dbReference type="PANTHER" id="PTHR37844:SF2">
    <property type="entry name" value="SER_THR PROTEIN PHOSPHATASE SUPERFAMILY (AFU_ORTHOLOGUE AFUA_1G14840)"/>
    <property type="match status" value="1"/>
</dbReference>
<dbReference type="InterPro" id="IPR004843">
    <property type="entry name" value="Calcineurin-like_PHP"/>
</dbReference>
<proteinExistence type="predicted"/>
<dbReference type="EMBL" id="WTVQ01000061">
    <property type="protein sequence ID" value="NMG77385.1"/>
    <property type="molecule type" value="Genomic_DNA"/>
</dbReference>
<dbReference type="Pfam" id="PF00149">
    <property type="entry name" value="Metallophos"/>
    <property type="match status" value="1"/>
</dbReference>
<evidence type="ECO:0000259" key="1">
    <source>
        <dbReference type="Pfam" id="PF00149"/>
    </source>
</evidence>
<gene>
    <name evidence="2" type="ORF">GPA25_21780</name>
</gene>
<dbReference type="RefSeq" id="WP_169262516.1">
    <property type="nucleotide sequence ID" value="NZ_WTVQ01000061.1"/>
</dbReference>
<evidence type="ECO:0000313" key="2">
    <source>
        <dbReference type="EMBL" id="NMG77385.1"/>
    </source>
</evidence>
<evidence type="ECO:0000313" key="3">
    <source>
        <dbReference type="Proteomes" id="UP000648984"/>
    </source>
</evidence>
<dbReference type="InterPro" id="IPR029052">
    <property type="entry name" value="Metallo-depent_PP-like"/>
</dbReference>
<dbReference type="Gene3D" id="3.60.21.10">
    <property type="match status" value="1"/>
</dbReference>
<feature type="domain" description="Calcineurin-like phosphoesterase" evidence="1">
    <location>
        <begin position="19"/>
        <end position="216"/>
    </location>
</feature>
<dbReference type="PANTHER" id="PTHR37844">
    <property type="entry name" value="SER/THR PROTEIN PHOSPHATASE SUPERFAMILY (AFU_ORTHOLOGUE AFUA_1G14840)"/>
    <property type="match status" value="1"/>
</dbReference>
<keyword evidence="3" id="KW-1185">Reference proteome</keyword>
<protein>
    <submittedName>
        <fullName evidence="2">Metallophosphoesterase</fullName>
    </submittedName>
</protein>
<dbReference type="SUPFAM" id="SSF56300">
    <property type="entry name" value="Metallo-dependent phosphatases"/>
    <property type="match status" value="1"/>
</dbReference>
<name>A0ABX1QHA1_9RHOO</name>
<comment type="caution">
    <text evidence="2">The sequence shown here is derived from an EMBL/GenBank/DDBJ whole genome shotgun (WGS) entry which is preliminary data.</text>
</comment>
<dbReference type="Proteomes" id="UP000648984">
    <property type="component" value="Unassembled WGS sequence"/>
</dbReference>
<sequence length="254" mass="27696">MKLQIVSDIHLGLAPCEIPDTGSDLLILAGDIHRPREALCWASALKRPAIYVAGNHEYYGSSIRATNQLLRELSRDSQVTVLDCEEKRMGDVRILGATLWSDFRIAGEGAPREQAMDDAVRFSRDFSRIAADEGQNEPFTPWHCAVLFAGHANWLRARLAERFDGITVVVTHFAPSPRSIAPRFAGSPLNACFVSDLDALVAGSGAALWIHGHTHDSFDYQLGGTRVVANPRGYVLKGTAENPGFDPGFTVQVG</sequence>
<organism evidence="2 3">
    <name type="scientific">Aromatoleum diolicum</name>
    <dbReference type="NCBI Taxonomy" id="75796"/>
    <lineage>
        <taxon>Bacteria</taxon>
        <taxon>Pseudomonadati</taxon>
        <taxon>Pseudomonadota</taxon>
        <taxon>Betaproteobacteria</taxon>
        <taxon>Rhodocyclales</taxon>
        <taxon>Rhodocyclaceae</taxon>
        <taxon>Aromatoleum</taxon>
    </lineage>
</organism>
<reference evidence="2 3" key="1">
    <citation type="submission" date="2019-12" db="EMBL/GenBank/DDBJ databases">
        <title>Comparative genomics gives insights into the taxonomy of the Azoarcus-Aromatoleum group and reveals separate origins of nif in the plant-associated Azoarcus and non-plant-associated Aromatoleum sub-groups.</title>
        <authorList>
            <person name="Lafos M."/>
            <person name="Maluk M."/>
            <person name="Batista M."/>
            <person name="Junghare M."/>
            <person name="Carmona M."/>
            <person name="Faoro H."/>
            <person name="Cruz L.M."/>
            <person name="Battistoni F."/>
            <person name="De Souza E."/>
            <person name="Pedrosa F."/>
            <person name="Chen W.-M."/>
            <person name="Poole P.S."/>
            <person name="Dixon R.A."/>
            <person name="James E.K."/>
        </authorList>
    </citation>
    <scope>NUCLEOTIDE SEQUENCE [LARGE SCALE GENOMIC DNA]</scope>
    <source>
        <strain evidence="2 3">22Lin</strain>
    </source>
</reference>